<feature type="signal peptide" evidence="2">
    <location>
        <begin position="1"/>
        <end position="24"/>
    </location>
</feature>
<name>A0AA37HD61_9HYPH</name>
<evidence type="ECO:0000256" key="2">
    <source>
        <dbReference type="SAM" id="SignalP"/>
    </source>
</evidence>
<dbReference type="AlphaFoldDB" id="A0AA37HD61"/>
<comment type="caution">
    <text evidence="3">The sequence shown here is derived from an EMBL/GenBank/DDBJ whole genome shotgun (WGS) entry which is preliminary data.</text>
</comment>
<feature type="chain" id="PRO_5041342298" description="3',5'-cyclic-nucleotide phosphodiesterase" evidence="2">
    <location>
        <begin position="25"/>
        <end position="92"/>
    </location>
</feature>
<evidence type="ECO:0008006" key="5">
    <source>
        <dbReference type="Google" id="ProtNLM"/>
    </source>
</evidence>
<reference evidence="3" key="1">
    <citation type="journal article" date="2016" name="Front. Microbiol.">
        <title>Genome Sequence of the Piezophilic, Mesophilic Sulfate-Reducing Bacterium Desulfovibrio indicus J2T.</title>
        <authorList>
            <person name="Cao J."/>
            <person name="Maignien L."/>
            <person name="Shao Z."/>
            <person name="Alain K."/>
            <person name="Jebbar M."/>
        </authorList>
    </citation>
    <scope>NUCLEOTIDE SEQUENCE</scope>
    <source>
        <strain evidence="3">JCM 32048</strain>
    </source>
</reference>
<protein>
    <recommendedName>
        <fullName evidence="5">3',5'-cyclic-nucleotide phosphodiesterase</fullName>
    </recommendedName>
</protein>
<dbReference type="Proteomes" id="UP001055286">
    <property type="component" value="Unassembled WGS sequence"/>
</dbReference>
<keyword evidence="2" id="KW-0732">Signal</keyword>
<proteinExistence type="predicted"/>
<accession>A0AA37HD61</accession>
<dbReference type="EMBL" id="BPQJ01000016">
    <property type="protein sequence ID" value="GJD63394.1"/>
    <property type="molecule type" value="Genomic_DNA"/>
</dbReference>
<feature type="compositionally biased region" description="Low complexity" evidence="1">
    <location>
        <begin position="76"/>
        <end position="86"/>
    </location>
</feature>
<evidence type="ECO:0000313" key="3">
    <source>
        <dbReference type="EMBL" id="GJD63394.1"/>
    </source>
</evidence>
<gene>
    <name evidence="3" type="ORF">MPEAHAMD_3562</name>
</gene>
<sequence>MPLTRTVALAAVIVLLSPVGRASAQGTERQRLACMTDAMTLCASDVPNTRRIEACLRRNYASVSPPCQGELDSARAAAGGPTATGGIVPYHR</sequence>
<evidence type="ECO:0000256" key="1">
    <source>
        <dbReference type="SAM" id="MobiDB-lite"/>
    </source>
</evidence>
<feature type="region of interest" description="Disordered" evidence="1">
    <location>
        <begin position="72"/>
        <end position="92"/>
    </location>
</feature>
<reference evidence="3" key="2">
    <citation type="submission" date="2021-08" db="EMBL/GenBank/DDBJ databases">
        <authorList>
            <person name="Tani A."/>
            <person name="Ola A."/>
            <person name="Ogura Y."/>
            <person name="Katsura K."/>
            <person name="Hayashi T."/>
        </authorList>
    </citation>
    <scope>NUCLEOTIDE SEQUENCE</scope>
    <source>
        <strain evidence="3">JCM 32048</strain>
    </source>
</reference>
<keyword evidence="4" id="KW-1185">Reference proteome</keyword>
<evidence type="ECO:0000313" key="4">
    <source>
        <dbReference type="Proteomes" id="UP001055286"/>
    </source>
</evidence>
<organism evidence="3 4">
    <name type="scientific">Methylobacterium frigidaeris</name>
    <dbReference type="NCBI Taxonomy" id="2038277"/>
    <lineage>
        <taxon>Bacteria</taxon>
        <taxon>Pseudomonadati</taxon>
        <taxon>Pseudomonadota</taxon>
        <taxon>Alphaproteobacteria</taxon>
        <taxon>Hyphomicrobiales</taxon>
        <taxon>Methylobacteriaceae</taxon>
        <taxon>Methylobacterium</taxon>
    </lineage>
</organism>